<proteinExistence type="predicted"/>
<feature type="non-terminal residue" evidence="2">
    <location>
        <position position="1"/>
    </location>
</feature>
<dbReference type="SUPFAM" id="SSF52540">
    <property type="entry name" value="P-loop containing nucleoside triphosphate hydrolases"/>
    <property type="match status" value="1"/>
</dbReference>
<gene>
    <name evidence="2" type="ORF">E0702_17135</name>
</gene>
<dbReference type="InterPro" id="IPR048635">
    <property type="entry name" value="MFD_D3"/>
</dbReference>
<protein>
    <recommendedName>
        <fullName evidence="1">Transcription-repair-coupling factor D3 domain-containing protein</fullName>
    </recommendedName>
</protein>
<dbReference type="Proteomes" id="UP000294823">
    <property type="component" value="Unassembled WGS sequence"/>
</dbReference>
<name>A0ABY2D288_9GAMM</name>
<evidence type="ECO:0000259" key="1">
    <source>
        <dbReference type="Pfam" id="PF21132"/>
    </source>
</evidence>
<dbReference type="Gene3D" id="3.40.50.11140">
    <property type="match status" value="1"/>
</dbReference>
<sequence>ATGLFEALATHITEKRKTSQVVIASWSEGARERLRGLLEDQDLSGLTEIARLSDIPEGTGGVHLLVWALDEGFEGPDHRSTRLTVISEQDVL</sequence>
<feature type="domain" description="Transcription-repair-coupling factor D3" evidence="1">
    <location>
        <begin position="18"/>
        <end position="90"/>
    </location>
</feature>
<evidence type="ECO:0000313" key="3">
    <source>
        <dbReference type="Proteomes" id="UP000294823"/>
    </source>
</evidence>
<dbReference type="InterPro" id="IPR027417">
    <property type="entry name" value="P-loop_NTPase"/>
</dbReference>
<feature type="non-terminal residue" evidence="2">
    <location>
        <position position="92"/>
    </location>
</feature>
<organism evidence="2 3">
    <name type="scientific">Halomonas marinisediminis</name>
    <dbReference type="NCBI Taxonomy" id="2546095"/>
    <lineage>
        <taxon>Bacteria</taxon>
        <taxon>Pseudomonadati</taxon>
        <taxon>Pseudomonadota</taxon>
        <taxon>Gammaproteobacteria</taxon>
        <taxon>Oceanospirillales</taxon>
        <taxon>Halomonadaceae</taxon>
        <taxon>Halomonas</taxon>
    </lineage>
</organism>
<keyword evidence="3" id="KW-1185">Reference proteome</keyword>
<accession>A0ABY2D288</accession>
<dbReference type="Pfam" id="PF21132">
    <property type="entry name" value="MFD_D3"/>
    <property type="match status" value="1"/>
</dbReference>
<evidence type="ECO:0000313" key="2">
    <source>
        <dbReference type="EMBL" id="TDA86204.1"/>
    </source>
</evidence>
<dbReference type="EMBL" id="SLTR01000394">
    <property type="protein sequence ID" value="TDA86204.1"/>
    <property type="molecule type" value="Genomic_DNA"/>
</dbReference>
<comment type="caution">
    <text evidence="2">The sequence shown here is derived from an EMBL/GenBank/DDBJ whole genome shotgun (WGS) entry which is preliminary data.</text>
</comment>
<dbReference type="RefSeq" id="WP_132045742.1">
    <property type="nucleotide sequence ID" value="NZ_SLTR01000394.1"/>
</dbReference>
<reference evidence="2 3" key="1">
    <citation type="submission" date="2019-03" db="EMBL/GenBank/DDBJ databases">
        <title>Halomonas marinisediminis sp. nov., a moderately halophilic bacterium isolated from the Bohai Gulf.</title>
        <authorList>
            <person name="Ji X."/>
        </authorList>
    </citation>
    <scope>NUCLEOTIDE SEQUENCE [LARGE SCALE GENOMIC DNA]</scope>
    <source>
        <strain evidence="2 3">204</strain>
    </source>
</reference>